<protein>
    <submittedName>
        <fullName evidence="4">GCN5-related N-acetyltransferase</fullName>
    </submittedName>
</protein>
<organism evidence="4 5">
    <name type="scientific">Methylobacterium nodulans (strain LMG 21967 / CNCM I-2342 / ORS 2060)</name>
    <dbReference type="NCBI Taxonomy" id="460265"/>
    <lineage>
        <taxon>Bacteria</taxon>
        <taxon>Pseudomonadati</taxon>
        <taxon>Pseudomonadota</taxon>
        <taxon>Alphaproteobacteria</taxon>
        <taxon>Hyphomicrobiales</taxon>
        <taxon>Methylobacteriaceae</taxon>
        <taxon>Methylobacterium</taxon>
    </lineage>
</organism>
<evidence type="ECO:0000256" key="2">
    <source>
        <dbReference type="ARBA" id="ARBA00023315"/>
    </source>
</evidence>
<dbReference type="InterPro" id="IPR000182">
    <property type="entry name" value="GNAT_dom"/>
</dbReference>
<proteinExistence type="predicted"/>
<keyword evidence="2" id="KW-0012">Acyltransferase</keyword>
<dbReference type="KEGG" id="mno:Mnod_6596"/>
<dbReference type="EMBL" id="CP001349">
    <property type="protein sequence ID" value="ACL61364.1"/>
    <property type="molecule type" value="Genomic_DNA"/>
</dbReference>
<reference evidence="4 5" key="1">
    <citation type="submission" date="2009-01" db="EMBL/GenBank/DDBJ databases">
        <title>Complete sequence of chromosome of Methylobacterium nodulans ORS 2060.</title>
        <authorList>
            <consortium name="US DOE Joint Genome Institute"/>
            <person name="Lucas S."/>
            <person name="Copeland A."/>
            <person name="Lapidus A."/>
            <person name="Glavina del Rio T."/>
            <person name="Dalin E."/>
            <person name="Tice H."/>
            <person name="Bruce D."/>
            <person name="Goodwin L."/>
            <person name="Pitluck S."/>
            <person name="Sims D."/>
            <person name="Brettin T."/>
            <person name="Detter J.C."/>
            <person name="Han C."/>
            <person name="Larimer F."/>
            <person name="Land M."/>
            <person name="Hauser L."/>
            <person name="Kyrpides N."/>
            <person name="Ivanova N."/>
            <person name="Marx C.J."/>
            <person name="Richardson P."/>
        </authorList>
    </citation>
    <scope>NUCLEOTIDE SEQUENCE [LARGE SCALE GENOMIC DNA]</scope>
    <source>
        <strain evidence="5">LMG 21967 / CNCM I-2342 / ORS 2060</strain>
    </source>
</reference>
<dbReference type="PANTHER" id="PTHR43877">
    <property type="entry name" value="AMINOALKYLPHOSPHONATE N-ACETYLTRANSFERASE-RELATED-RELATED"/>
    <property type="match status" value="1"/>
</dbReference>
<dbReference type="HOGENOM" id="CLU_976335_0_0_5"/>
<dbReference type="STRING" id="460265.Mnod_6596"/>
<dbReference type="InterPro" id="IPR016181">
    <property type="entry name" value="Acyl_CoA_acyltransferase"/>
</dbReference>
<dbReference type="RefSeq" id="WP_015932935.1">
    <property type="nucleotide sequence ID" value="NC_011894.1"/>
</dbReference>
<dbReference type="Gene3D" id="3.40.630.30">
    <property type="match status" value="1"/>
</dbReference>
<feature type="domain" description="N-acetyltransferase" evidence="3">
    <location>
        <begin position="3"/>
        <end position="161"/>
    </location>
</feature>
<evidence type="ECO:0000313" key="4">
    <source>
        <dbReference type="EMBL" id="ACL61364.1"/>
    </source>
</evidence>
<keyword evidence="1 4" id="KW-0808">Transferase</keyword>
<dbReference type="Pfam" id="PF13508">
    <property type="entry name" value="Acetyltransf_7"/>
    <property type="match status" value="1"/>
</dbReference>
<dbReference type="PROSITE" id="PS51186">
    <property type="entry name" value="GNAT"/>
    <property type="match status" value="1"/>
</dbReference>
<dbReference type="Proteomes" id="UP000008207">
    <property type="component" value="Chromosome"/>
</dbReference>
<dbReference type="SUPFAM" id="SSF55729">
    <property type="entry name" value="Acyl-CoA N-acyltransferases (Nat)"/>
    <property type="match status" value="1"/>
</dbReference>
<dbReference type="AlphaFoldDB" id="B8IDJ8"/>
<accession>B8IDJ8</accession>
<dbReference type="CDD" id="cd04301">
    <property type="entry name" value="NAT_SF"/>
    <property type="match status" value="1"/>
</dbReference>
<dbReference type="OrthoDB" id="510731at2"/>
<dbReference type="GO" id="GO:0016747">
    <property type="term" value="F:acyltransferase activity, transferring groups other than amino-acyl groups"/>
    <property type="evidence" value="ECO:0007669"/>
    <property type="project" value="InterPro"/>
</dbReference>
<evidence type="ECO:0000313" key="5">
    <source>
        <dbReference type="Proteomes" id="UP000008207"/>
    </source>
</evidence>
<dbReference type="eggNOG" id="COG0456">
    <property type="taxonomic scope" value="Bacteria"/>
</dbReference>
<evidence type="ECO:0000259" key="3">
    <source>
        <dbReference type="PROSITE" id="PS51186"/>
    </source>
</evidence>
<dbReference type="InterPro" id="IPR050832">
    <property type="entry name" value="Bact_Acetyltransf"/>
</dbReference>
<sequence length="286" mass="30805">MITHIRAAMPSDAKACGHILYHAFEHIAGSHGFPPDFPSIEPALGLAEALISNPSVFGVVAEVDGQVVGSNFLSEGDTIRGVGPITVDPKAQGSGIGRRLMQAVVDRANGAAGIRLLQDAFNMRSYALYASLGFEVREPVLVMAGRPAGSPPADLVVRPMTERDLDACDALCTRVHDISRYHELTEAVRLLAPLVAERDGRITAYMTAPSFWIANHGVAESENDMQALILGAATTAASVSFLLPTRQKALLSWCLDQGLKAVKPMTLMTMGKYREPDRPYMPSVFY</sequence>
<keyword evidence="5" id="KW-1185">Reference proteome</keyword>
<name>B8IDJ8_METNO</name>
<evidence type="ECO:0000256" key="1">
    <source>
        <dbReference type="ARBA" id="ARBA00022679"/>
    </source>
</evidence>
<gene>
    <name evidence="4" type="ordered locus">Mnod_6596</name>
</gene>